<dbReference type="Pfam" id="PF02566">
    <property type="entry name" value="OsmC"/>
    <property type="match status" value="1"/>
</dbReference>
<evidence type="ECO:0000313" key="2">
    <source>
        <dbReference type="Proteomes" id="UP001596547"/>
    </source>
</evidence>
<evidence type="ECO:0000313" key="1">
    <source>
        <dbReference type="EMBL" id="MFC7315471.1"/>
    </source>
</evidence>
<gene>
    <name evidence="1" type="ORF">ACFQPE_01495</name>
</gene>
<protein>
    <submittedName>
        <fullName evidence="1">OsmC family protein</fullName>
    </submittedName>
</protein>
<dbReference type="InterPro" id="IPR036102">
    <property type="entry name" value="OsmC/Ohrsf"/>
</dbReference>
<dbReference type="Proteomes" id="UP001596547">
    <property type="component" value="Unassembled WGS sequence"/>
</dbReference>
<dbReference type="Gene3D" id="3.30.300.20">
    <property type="match status" value="1"/>
</dbReference>
<dbReference type="InterPro" id="IPR015946">
    <property type="entry name" value="KH_dom-like_a/b"/>
</dbReference>
<keyword evidence="2" id="KW-1185">Reference proteome</keyword>
<dbReference type="AlphaFoldDB" id="A0ABD6A562"/>
<accession>A0ABD6A562</accession>
<dbReference type="RefSeq" id="WP_276304871.1">
    <property type="nucleotide sequence ID" value="NZ_CP119992.1"/>
</dbReference>
<reference evidence="1 2" key="1">
    <citation type="journal article" date="2019" name="Int. J. Syst. Evol. Microbiol.">
        <title>The Global Catalogue of Microorganisms (GCM) 10K type strain sequencing project: providing services to taxonomists for standard genome sequencing and annotation.</title>
        <authorList>
            <consortium name="The Broad Institute Genomics Platform"/>
            <consortium name="The Broad Institute Genome Sequencing Center for Infectious Disease"/>
            <person name="Wu L."/>
            <person name="Ma J."/>
        </authorList>
    </citation>
    <scope>NUCLEOTIDE SEQUENCE [LARGE SCALE GENOMIC DNA]</scope>
    <source>
        <strain evidence="1 2">PSR21</strain>
    </source>
</reference>
<dbReference type="InterPro" id="IPR003718">
    <property type="entry name" value="OsmC/Ohr_fam"/>
</dbReference>
<dbReference type="EMBL" id="JBHTBF010000001">
    <property type="protein sequence ID" value="MFC7315471.1"/>
    <property type="molecule type" value="Genomic_DNA"/>
</dbReference>
<comment type="caution">
    <text evidence="1">The sequence shown here is derived from an EMBL/GenBank/DDBJ whole genome shotgun (WGS) entry which is preliminary data.</text>
</comment>
<proteinExistence type="predicted"/>
<dbReference type="SUPFAM" id="SSF82784">
    <property type="entry name" value="OsmC-like"/>
    <property type="match status" value="1"/>
</dbReference>
<name>A0ABD6A562_9EURY</name>
<dbReference type="GeneID" id="79314437"/>
<sequence>MTETTQRGEERIKQGVDLENVEAFLDYAEANPADVQFELGAVGTYEGRAIHTRAKTGPYTLGGGEIDRVAREYTYHFGGHREVEEAVGFVDPTDRREVIETALAALAGCLNAAVSMSALAQGVELDELETTVRIEWDPFVFLWLEDVEGEDGAPRDMFGDLQVEIEVSGEDVDEGTLDEIREWTGRSAVYNLFTLPHRCEPEVGLK</sequence>
<organism evidence="1 2">
    <name type="scientific">Halomarina halobia</name>
    <dbReference type="NCBI Taxonomy" id="3033386"/>
    <lineage>
        <taxon>Archaea</taxon>
        <taxon>Methanobacteriati</taxon>
        <taxon>Methanobacteriota</taxon>
        <taxon>Stenosarchaea group</taxon>
        <taxon>Halobacteria</taxon>
        <taxon>Halobacteriales</taxon>
        <taxon>Natronomonadaceae</taxon>
        <taxon>Halomarina</taxon>
    </lineage>
</organism>